<dbReference type="EMBL" id="FRAR01000033">
    <property type="protein sequence ID" value="SHK95761.1"/>
    <property type="molecule type" value="Genomic_DNA"/>
</dbReference>
<dbReference type="InterPro" id="IPR008927">
    <property type="entry name" value="6-PGluconate_DH-like_C_sf"/>
</dbReference>
<dbReference type="Pfam" id="PF10728">
    <property type="entry name" value="DUF2520"/>
    <property type="match status" value="1"/>
</dbReference>
<dbReference type="STRING" id="1121421.SAMN02745123_03723"/>
<evidence type="ECO:0000259" key="1">
    <source>
        <dbReference type="Pfam" id="PF10727"/>
    </source>
</evidence>
<dbReference type="OrthoDB" id="9810755at2"/>
<feature type="domain" description="DUF2520" evidence="2">
    <location>
        <begin position="139"/>
        <end position="266"/>
    </location>
</feature>
<dbReference type="RefSeq" id="WP_072917335.1">
    <property type="nucleotide sequence ID" value="NZ_FRAR01000033.1"/>
</dbReference>
<protein>
    <submittedName>
        <fullName evidence="3">Predicted oxidoreductase, contains short-chain dehydrogenase (SDR) and DUF2520 domains</fullName>
    </submittedName>
</protein>
<evidence type="ECO:0000313" key="3">
    <source>
        <dbReference type="EMBL" id="SHK95761.1"/>
    </source>
</evidence>
<reference evidence="4" key="1">
    <citation type="submission" date="2016-11" db="EMBL/GenBank/DDBJ databases">
        <authorList>
            <person name="Varghese N."/>
            <person name="Submissions S."/>
        </authorList>
    </citation>
    <scope>NUCLEOTIDE SEQUENCE [LARGE SCALE GENOMIC DNA]</scope>
    <source>
        <strain evidence="4">DSM 10349</strain>
    </source>
</reference>
<dbReference type="PANTHER" id="PTHR40459:SF1">
    <property type="entry name" value="CONSERVED HYPOTHETICAL ALANINE AND LEUCINE RICH PROTEIN"/>
    <property type="match status" value="1"/>
</dbReference>
<dbReference type="InterPro" id="IPR036291">
    <property type="entry name" value="NAD(P)-bd_dom_sf"/>
</dbReference>
<feature type="domain" description="Putative oxidoreductase/dehydrogenase Rossmann-like" evidence="1">
    <location>
        <begin position="6"/>
        <end position="121"/>
    </location>
</feature>
<dbReference type="PANTHER" id="PTHR40459">
    <property type="entry name" value="CONSERVED HYPOTHETICAL ALANINE AND LEUCINE RICH PROTEIN"/>
    <property type="match status" value="1"/>
</dbReference>
<dbReference type="Proteomes" id="UP000183997">
    <property type="component" value="Unassembled WGS sequence"/>
</dbReference>
<dbReference type="Gene3D" id="1.10.1040.20">
    <property type="entry name" value="ProC-like, C-terminal domain"/>
    <property type="match status" value="1"/>
</dbReference>
<organism evidence="3 4">
    <name type="scientific">Desulforamulus aeronauticus DSM 10349</name>
    <dbReference type="NCBI Taxonomy" id="1121421"/>
    <lineage>
        <taxon>Bacteria</taxon>
        <taxon>Bacillati</taxon>
        <taxon>Bacillota</taxon>
        <taxon>Clostridia</taxon>
        <taxon>Eubacteriales</taxon>
        <taxon>Peptococcaceae</taxon>
        <taxon>Desulforamulus</taxon>
    </lineage>
</organism>
<dbReference type="SUPFAM" id="SSF48179">
    <property type="entry name" value="6-phosphogluconate dehydrogenase C-terminal domain-like"/>
    <property type="match status" value="1"/>
</dbReference>
<accession>A0A1M6WQ01</accession>
<name>A0A1M6WQ01_9FIRM</name>
<dbReference type="SUPFAM" id="SSF51735">
    <property type="entry name" value="NAD(P)-binding Rossmann-fold domains"/>
    <property type="match status" value="1"/>
</dbReference>
<sequence>MNHKSSFAIIGAGKVGCALGILLKEQGYQPVGVASRSFVSARRLAETLETTACKDVAEAAELADLVFITTTDREIEAVAGSLARKGVCRQGQIIIHTSGALASDIMAPVRQQGASAVSMHPLQSFASVESAKENLPGSCFALEGDEWALPKVIGVVDALQGRYFVIKAEDKSLYHAAAVVASNYLVSLVHLSSTIYQKLGLDEAQAMDALFPLIQGTLNNIAKSGPAAALTGPVARGDGTTLKGHLKALQKMDWRVSEAYRSLGLYTVGVAMENGSITTNEGASLSKLFLEEGNYEQAGNYCRFSAHETGRTAHSHVNSLRLSNGYTGRRFRYRRYPGGGLPR</sequence>
<evidence type="ECO:0000313" key="4">
    <source>
        <dbReference type="Proteomes" id="UP000183997"/>
    </source>
</evidence>
<keyword evidence="4" id="KW-1185">Reference proteome</keyword>
<dbReference type="InterPro" id="IPR019665">
    <property type="entry name" value="OxRdtase/DH_put_Rossmann_dom"/>
</dbReference>
<dbReference type="Pfam" id="PF10727">
    <property type="entry name" value="Rossmann-like"/>
    <property type="match status" value="1"/>
</dbReference>
<dbReference type="InterPro" id="IPR018931">
    <property type="entry name" value="DUF2520"/>
</dbReference>
<dbReference type="InterPro" id="IPR037108">
    <property type="entry name" value="TM1727-like_C_sf"/>
</dbReference>
<gene>
    <name evidence="3" type="ORF">SAMN02745123_03723</name>
</gene>
<dbReference type="Gene3D" id="3.40.50.720">
    <property type="entry name" value="NAD(P)-binding Rossmann-like Domain"/>
    <property type="match status" value="1"/>
</dbReference>
<dbReference type="AlphaFoldDB" id="A0A1M6WQ01"/>
<proteinExistence type="predicted"/>
<evidence type="ECO:0000259" key="2">
    <source>
        <dbReference type="Pfam" id="PF10728"/>
    </source>
</evidence>